<keyword evidence="1" id="KW-0831">Ubiquinone biosynthesis</keyword>
<dbReference type="GeneID" id="41967161"/>
<reference evidence="3" key="2">
    <citation type="submission" date="2019-10" db="EMBL/GenBank/DDBJ databases">
        <authorList>
            <consortium name="NCBI Genome Project"/>
        </authorList>
    </citation>
    <scope>NUCLEOTIDE SEQUENCE</scope>
    <source>
        <strain evidence="3">NI907</strain>
    </source>
</reference>
<dbReference type="PANTHER" id="PTHR12922">
    <property type="entry name" value="UBIQUINONE BIOSYNTHESIS PROTEIN"/>
    <property type="match status" value="1"/>
</dbReference>
<reference evidence="3" key="1">
    <citation type="journal article" date="2019" name="Mol. Biol. Evol.">
        <title>Blast fungal genomes show frequent chromosomal changes, gene gains and losses, and effector gene turnover.</title>
        <authorList>
            <person name="Gomez Luciano L.B."/>
            <person name="Jason Tsai I."/>
            <person name="Chuma I."/>
            <person name="Tosa Y."/>
            <person name="Chen Y.H."/>
            <person name="Li J.Y."/>
            <person name="Li M.Y."/>
            <person name="Jade Lu M.Y."/>
            <person name="Nakayashiki H."/>
            <person name="Li W.H."/>
        </authorList>
    </citation>
    <scope>NUCLEOTIDE SEQUENCE</scope>
    <source>
        <strain evidence="3">NI907</strain>
    </source>
</reference>
<reference evidence="3" key="3">
    <citation type="submission" date="2025-08" db="UniProtKB">
        <authorList>
            <consortium name="RefSeq"/>
        </authorList>
    </citation>
    <scope>IDENTIFICATION</scope>
    <source>
        <strain evidence="3">NI907</strain>
    </source>
</reference>
<proteinExistence type="predicted"/>
<keyword evidence="2" id="KW-1185">Reference proteome</keyword>
<dbReference type="AlphaFoldDB" id="A0A6P8AMZ6"/>
<dbReference type="Proteomes" id="UP000515153">
    <property type="component" value="Unplaced"/>
</dbReference>
<dbReference type="PANTHER" id="PTHR12922:SF7">
    <property type="entry name" value="UBIQUINONE BIOSYNTHESIS PROTEIN COQ4 HOMOLOG, MITOCHONDRIAL"/>
    <property type="match status" value="1"/>
</dbReference>
<protein>
    <recommendedName>
        <fullName evidence="4">Coenzyme Q biosynthesis protein 4</fullName>
    </recommendedName>
</protein>
<evidence type="ECO:0000313" key="3">
    <source>
        <dbReference type="RefSeq" id="XP_030976279.1"/>
    </source>
</evidence>
<dbReference type="KEGG" id="pgri:PgNI_12304"/>
<dbReference type="InterPro" id="IPR007715">
    <property type="entry name" value="Coq4"/>
</dbReference>
<evidence type="ECO:0008006" key="4">
    <source>
        <dbReference type="Google" id="ProtNLM"/>
    </source>
</evidence>
<dbReference type="RefSeq" id="XP_030976279.1">
    <property type="nucleotide sequence ID" value="XM_031132256.1"/>
</dbReference>
<dbReference type="GO" id="GO:0006744">
    <property type="term" value="P:ubiquinone biosynthetic process"/>
    <property type="evidence" value="ECO:0007669"/>
    <property type="project" value="UniProtKB-KW"/>
</dbReference>
<evidence type="ECO:0000256" key="1">
    <source>
        <dbReference type="ARBA" id="ARBA00022688"/>
    </source>
</evidence>
<dbReference type="GO" id="GO:0005739">
    <property type="term" value="C:mitochondrion"/>
    <property type="evidence" value="ECO:0007669"/>
    <property type="project" value="TreeGrafter"/>
</dbReference>
<gene>
    <name evidence="3" type="ORF">PgNI_12304</name>
</gene>
<accession>A0A6P8AMZ6</accession>
<name>A0A6P8AMZ6_PYRGI</name>
<evidence type="ECO:0000313" key="2">
    <source>
        <dbReference type="Proteomes" id="UP000515153"/>
    </source>
</evidence>
<dbReference type="Pfam" id="PF05019">
    <property type="entry name" value="Coq4"/>
    <property type="match status" value="1"/>
</dbReference>
<sequence length="233" mass="27426">MFYLIYLHRQPNLQPCKLFVPSEIFLQIRFCPIRDAIFLSLTGHRPNIRAMCLSLVWNARRSLSALGFVIGTNYFLPRLNNAVLFYATGRRILRDRPLGRVYVSWLDRERVTPDSRAPIRSVDNKVCIYVLQRYRECHNLDHAFTGFPVVREGEVAFKAFKLANTLLPMAGFASLSAFILKLGKRQRFLYINLPWVLKNGFRAKEIINMYWEEEMERNMGICVINWVLKRHRI</sequence>
<organism evidence="2 3">
    <name type="scientific">Pyricularia grisea</name>
    <name type="common">Crabgrass-specific blast fungus</name>
    <name type="synonym">Magnaporthe grisea</name>
    <dbReference type="NCBI Taxonomy" id="148305"/>
    <lineage>
        <taxon>Eukaryota</taxon>
        <taxon>Fungi</taxon>
        <taxon>Dikarya</taxon>
        <taxon>Ascomycota</taxon>
        <taxon>Pezizomycotina</taxon>
        <taxon>Sordariomycetes</taxon>
        <taxon>Sordariomycetidae</taxon>
        <taxon>Magnaporthales</taxon>
        <taxon>Pyriculariaceae</taxon>
        <taxon>Pyricularia</taxon>
    </lineage>
</organism>